<proteinExistence type="predicted"/>
<keyword evidence="1" id="KW-1185">Reference proteome</keyword>
<name>A0A915KTV3_ROMCU</name>
<protein>
    <submittedName>
        <fullName evidence="2">Uncharacterized protein</fullName>
    </submittedName>
</protein>
<evidence type="ECO:0000313" key="2">
    <source>
        <dbReference type="WBParaSite" id="nRc.2.0.1.t41023-RA"/>
    </source>
</evidence>
<accession>A0A915KTV3</accession>
<dbReference type="WBParaSite" id="nRc.2.0.1.t41023-RA">
    <property type="protein sequence ID" value="nRc.2.0.1.t41023-RA"/>
    <property type="gene ID" value="nRc.2.0.1.g41023"/>
</dbReference>
<sequence length="79" mass="9369">MTTGINQIEKEDQMGYYSNNLQKTREMEALSQYTTLPKKRRELPGQCVLHSRSEQFNLSYVSLMEQKREKNKRKIRVGT</sequence>
<dbReference type="Proteomes" id="UP000887565">
    <property type="component" value="Unplaced"/>
</dbReference>
<evidence type="ECO:0000313" key="1">
    <source>
        <dbReference type="Proteomes" id="UP000887565"/>
    </source>
</evidence>
<dbReference type="AlphaFoldDB" id="A0A915KTV3"/>
<organism evidence="1 2">
    <name type="scientific">Romanomermis culicivorax</name>
    <name type="common">Nematode worm</name>
    <dbReference type="NCBI Taxonomy" id="13658"/>
    <lineage>
        <taxon>Eukaryota</taxon>
        <taxon>Metazoa</taxon>
        <taxon>Ecdysozoa</taxon>
        <taxon>Nematoda</taxon>
        <taxon>Enoplea</taxon>
        <taxon>Dorylaimia</taxon>
        <taxon>Mermithida</taxon>
        <taxon>Mermithoidea</taxon>
        <taxon>Mermithidae</taxon>
        <taxon>Romanomermis</taxon>
    </lineage>
</organism>
<reference evidence="2" key="1">
    <citation type="submission" date="2022-11" db="UniProtKB">
        <authorList>
            <consortium name="WormBaseParasite"/>
        </authorList>
    </citation>
    <scope>IDENTIFICATION</scope>
</reference>